<dbReference type="AlphaFoldDB" id="X1PC02"/>
<proteinExistence type="predicted"/>
<dbReference type="EMBL" id="BARV01043054">
    <property type="protein sequence ID" value="GAI53388.1"/>
    <property type="molecule type" value="Genomic_DNA"/>
</dbReference>
<reference evidence="1" key="1">
    <citation type="journal article" date="2014" name="Front. Microbiol.">
        <title>High frequency of phylogenetically diverse reductive dehalogenase-homologous genes in deep subseafloor sedimentary metagenomes.</title>
        <authorList>
            <person name="Kawai M."/>
            <person name="Futagami T."/>
            <person name="Toyoda A."/>
            <person name="Takaki Y."/>
            <person name="Nishi S."/>
            <person name="Hori S."/>
            <person name="Arai W."/>
            <person name="Tsubouchi T."/>
            <person name="Morono Y."/>
            <person name="Uchiyama I."/>
            <person name="Ito T."/>
            <person name="Fujiyama A."/>
            <person name="Inagaki F."/>
            <person name="Takami H."/>
        </authorList>
    </citation>
    <scope>NUCLEOTIDE SEQUENCE</scope>
    <source>
        <strain evidence="1">Expedition CK06-06</strain>
    </source>
</reference>
<evidence type="ECO:0008006" key="2">
    <source>
        <dbReference type="Google" id="ProtNLM"/>
    </source>
</evidence>
<comment type="caution">
    <text evidence="1">The sequence shown here is derived from an EMBL/GenBank/DDBJ whole genome shotgun (WGS) entry which is preliminary data.</text>
</comment>
<organism evidence="1">
    <name type="scientific">marine sediment metagenome</name>
    <dbReference type="NCBI Taxonomy" id="412755"/>
    <lineage>
        <taxon>unclassified sequences</taxon>
        <taxon>metagenomes</taxon>
        <taxon>ecological metagenomes</taxon>
    </lineage>
</organism>
<protein>
    <recommendedName>
        <fullName evidence="2">GIY-YIG domain-containing protein</fullName>
    </recommendedName>
</protein>
<gene>
    <name evidence="1" type="ORF">S06H3_64451</name>
</gene>
<evidence type="ECO:0000313" key="1">
    <source>
        <dbReference type="EMBL" id="GAI53388.1"/>
    </source>
</evidence>
<name>X1PC02_9ZZZZ</name>
<sequence>MGKTSKKKMEDGYKSIEELDMYMLYYGDAVVYQGESKDLVKKLHQHGKSHDKWGSIYRLYCGNTVIYQGEPNDLIKKLHQHGKSHGL</sequence>
<accession>X1PC02</accession>